<organism evidence="11 12">
    <name type="scientific">Desulfuromonas acetoxidans (strain DSM 684 / 11070)</name>
    <dbReference type="NCBI Taxonomy" id="281689"/>
    <lineage>
        <taxon>Bacteria</taxon>
        <taxon>Pseudomonadati</taxon>
        <taxon>Thermodesulfobacteriota</taxon>
        <taxon>Desulfuromonadia</taxon>
        <taxon>Desulfuromonadales</taxon>
        <taxon>Desulfuromonadaceae</taxon>
        <taxon>Desulfuromonas</taxon>
    </lineage>
</organism>
<keyword evidence="6" id="KW-0238">DNA-binding</keyword>
<dbReference type="FunFam" id="3.40.50.2300:FF:000018">
    <property type="entry name" value="DNA-binding transcriptional regulator NtrC"/>
    <property type="match status" value="1"/>
</dbReference>
<dbReference type="InterPro" id="IPR001789">
    <property type="entry name" value="Sig_transdc_resp-reg_receiver"/>
</dbReference>
<evidence type="ECO:0000256" key="5">
    <source>
        <dbReference type="ARBA" id="ARBA00023015"/>
    </source>
</evidence>
<dbReference type="PROSITE" id="PS00676">
    <property type="entry name" value="SIGMA54_INTERACT_2"/>
    <property type="match status" value="1"/>
</dbReference>
<keyword evidence="2" id="KW-0547">Nucleotide-binding</keyword>
<dbReference type="InterPro" id="IPR058031">
    <property type="entry name" value="AAA_lid_NorR"/>
</dbReference>
<dbReference type="PANTHER" id="PTHR32071">
    <property type="entry name" value="TRANSCRIPTIONAL REGULATORY PROTEIN"/>
    <property type="match status" value="1"/>
</dbReference>
<dbReference type="Pfam" id="PF00158">
    <property type="entry name" value="Sigma54_activat"/>
    <property type="match status" value="1"/>
</dbReference>
<dbReference type="GO" id="GO:0006355">
    <property type="term" value="P:regulation of DNA-templated transcription"/>
    <property type="evidence" value="ECO:0007669"/>
    <property type="project" value="InterPro"/>
</dbReference>
<evidence type="ECO:0000256" key="2">
    <source>
        <dbReference type="ARBA" id="ARBA00022741"/>
    </source>
</evidence>
<dbReference type="AlphaFoldDB" id="Q1JZC1"/>
<evidence type="ECO:0000313" key="12">
    <source>
        <dbReference type="Proteomes" id="UP000005695"/>
    </source>
</evidence>
<feature type="modified residue" description="4-aspartylphosphate" evidence="8">
    <location>
        <position position="52"/>
    </location>
</feature>
<dbReference type="OrthoDB" id="9814761at2"/>
<dbReference type="InterPro" id="IPR025944">
    <property type="entry name" value="Sigma_54_int_dom_CS"/>
</dbReference>
<reference evidence="11" key="1">
    <citation type="submission" date="2006-05" db="EMBL/GenBank/DDBJ databases">
        <title>Annotation of the draft genome assembly of Desulfuromonas acetoxidans DSM 684.</title>
        <authorList>
            <consortium name="US DOE Joint Genome Institute (JGI-ORNL)"/>
            <person name="Larimer F."/>
            <person name="Land M."/>
            <person name="Hauser L."/>
        </authorList>
    </citation>
    <scope>NUCLEOTIDE SEQUENCE [LARGE SCALE GENOMIC DNA]</scope>
    <source>
        <strain evidence="11">DSM 684</strain>
    </source>
</reference>
<dbReference type="PRINTS" id="PR01590">
    <property type="entry name" value="HTHFIS"/>
</dbReference>
<feature type="domain" description="Response regulatory" evidence="10">
    <location>
        <begin position="3"/>
        <end position="117"/>
    </location>
</feature>
<dbReference type="Proteomes" id="UP000005695">
    <property type="component" value="Unassembled WGS sequence"/>
</dbReference>
<keyword evidence="3" id="KW-0067">ATP-binding</keyword>
<dbReference type="Gene3D" id="3.40.50.2300">
    <property type="match status" value="1"/>
</dbReference>
<dbReference type="Pfam" id="PF02954">
    <property type="entry name" value="HTH_8"/>
    <property type="match status" value="1"/>
</dbReference>
<dbReference type="Gene3D" id="1.10.8.60">
    <property type="match status" value="1"/>
</dbReference>
<dbReference type="EMBL" id="AAEW02000009">
    <property type="protein sequence ID" value="EAT15646.1"/>
    <property type="molecule type" value="Genomic_DNA"/>
</dbReference>
<keyword evidence="1 8" id="KW-0597">Phosphoprotein</keyword>
<proteinExistence type="predicted"/>
<accession>Q1JZC1</accession>
<dbReference type="GO" id="GO:0043565">
    <property type="term" value="F:sequence-specific DNA binding"/>
    <property type="evidence" value="ECO:0007669"/>
    <property type="project" value="InterPro"/>
</dbReference>
<dbReference type="GO" id="GO:0005524">
    <property type="term" value="F:ATP binding"/>
    <property type="evidence" value="ECO:0007669"/>
    <property type="project" value="UniProtKB-KW"/>
</dbReference>
<evidence type="ECO:0000256" key="6">
    <source>
        <dbReference type="ARBA" id="ARBA00023125"/>
    </source>
</evidence>
<dbReference type="SUPFAM" id="SSF52172">
    <property type="entry name" value="CheY-like"/>
    <property type="match status" value="1"/>
</dbReference>
<dbReference type="Gene3D" id="1.10.10.60">
    <property type="entry name" value="Homeodomain-like"/>
    <property type="match status" value="1"/>
</dbReference>
<comment type="caution">
    <text evidence="11">The sequence shown here is derived from an EMBL/GenBank/DDBJ whole genome shotgun (WGS) entry which is preliminary data.</text>
</comment>
<dbReference type="InterPro" id="IPR003593">
    <property type="entry name" value="AAA+_ATPase"/>
</dbReference>
<protein>
    <submittedName>
        <fullName evidence="11">Two component, sigma54 specific, transcriptional regulator, Fis family</fullName>
    </submittedName>
</protein>
<evidence type="ECO:0000256" key="3">
    <source>
        <dbReference type="ARBA" id="ARBA00022840"/>
    </source>
</evidence>
<gene>
    <name evidence="11" type="ORF">Dace_1508</name>
</gene>
<evidence type="ECO:0000256" key="8">
    <source>
        <dbReference type="PROSITE-ProRule" id="PRU00169"/>
    </source>
</evidence>
<dbReference type="RefSeq" id="WP_006000617.1">
    <property type="nucleotide sequence ID" value="NZ_AAEW02000009.1"/>
</dbReference>
<dbReference type="Pfam" id="PF25601">
    <property type="entry name" value="AAA_lid_14"/>
    <property type="match status" value="1"/>
</dbReference>
<dbReference type="PROSITE" id="PS50110">
    <property type="entry name" value="RESPONSE_REGULATORY"/>
    <property type="match status" value="1"/>
</dbReference>
<dbReference type="InterPro" id="IPR011006">
    <property type="entry name" value="CheY-like_superfamily"/>
</dbReference>
<dbReference type="CDD" id="cd00009">
    <property type="entry name" value="AAA"/>
    <property type="match status" value="1"/>
</dbReference>
<dbReference type="PROSITE" id="PS00675">
    <property type="entry name" value="SIGMA54_INTERACT_1"/>
    <property type="match status" value="1"/>
</dbReference>
<evidence type="ECO:0000259" key="10">
    <source>
        <dbReference type="PROSITE" id="PS50110"/>
    </source>
</evidence>
<evidence type="ECO:0000256" key="1">
    <source>
        <dbReference type="ARBA" id="ARBA00022553"/>
    </source>
</evidence>
<keyword evidence="4" id="KW-0902">Two-component regulatory system</keyword>
<dbReference type="PROSITE" id="PS00688">
    <property type="entry name" value="SIGMA54_INTERACT_3"/>
    <property type="match status" value="1"/>
</dbReference>
<sequence length="455" mass="51300">MAHILIVDDEKNYRIVLGQLLESVGHHVTRADNPYAALDILSGEQIDLIISDLKMPRMSGIDFLRHVNDEIGPVPFIMLTAYATVQTALQAMKIGAFDYLLKPFDNEEMLLTVDKALDYSKLQNENWLLRRELEQNRDRTLVGNSPAMESLRNQIAQVAPAKTSILITGESGTGKELVAQALHRLSPRSNKALVSINCAAFAENLLESELFGHERGAFTGALERKKGLMEVSDGGTLFLDEIGEFPLNLQPKLLRVLQEKTFRRVGGTAEISSDIRIIAATHRNLEQMITEGTFREDLYYRLNVVSLHLPPLRHRREDIPLLSQLFLERLSRDMGCPLPQLSSQAQHDLYHYEWPGNVRELQNILERGLLFCDGPTLEQNHLPQQFHSQAPHHNGCSETAAMPLQQPLPEHLETIEQKLIQAALIDARGVQAKAAELLGISRSNLQYKLKKYHLV</sequence>
<dbReference type="Gene3D" id="3.40.50.300">
    <property type="entry name" value="P-loop containing nucleotide triphosphate hydrolases"/>
    <property type="match status" value="1"/>
</dbReference>
<evidence type="ECO:0000313" key="11">
    <source>
        <dbReference type="EMBL" id="EAT15646.1"/>
    </source>
</evidence>
<dbReference type="InterPro" id="IPR027417">
    <property type="entry name" value="P-loop_NTPase"/>
</dbReference>
<dbReference type="Pfam" id="PF00072">
    <property type="entry name" value="Response_reg"/>
    <property type="match status" value="1"/>
</dbReference>
<keyword evidence="7" id="KW-0804">Transcription</keyword>
<dbReference type="GO" id="GO:0000160">
    <property type="term" value="P:phosphorelay signal transduction system"/>
    <property type="evidence" value="ECO:0007669"/>
    <property type="project" value="UniProtKB-KW"/>
</dbReference>
<dbReference type="InterPro" id="IPR002078">
    <property type="entry name" value="Sigma_54_int"/>
</dbReference>
<keyword evidence="12" id="KW-1185">Reference proteome</keyword>
<evidence type="ECO:0000256" key="7">
    <source>
        <dbReference type="ARBA" id="ARBA00023163"/>
    </source>
</evidence>
<dbReference type="InterPro" id="IPR025943">
    <property type="entry name" value="Sigma_54_int_dom_ATP-bd_2"/>
</dbReference>
<dbReference type="SMART" id="SM00448">
    <property type="entry name" value="REC"/>
    <property type="match status" value="1"/>
</dbReference>
<dbReference type="FunFam" id="3.40.50.300:FF:000006">
    <property type="entry name" value="DNA-binding transcriptional regulator NtrC"/>
    <property type="match status" value="1"/>
</dbReference>
<keyword evidence="5" id="KW-0805">Transcription regulation</keyword>
<dbReference type="SMART" id="SM00382">
    <property type="entry name" value="AAA"/>
    <property type="match status" value="1"/>
</dbReference>
<feature type="domain" description="Sigma-54 factor interaction" evidence="9">
    <location>
        <begin position="141"/>
        <end position="370"/>
    </location>
</feature>
<dbReference type="SUPFAM" id="SSF52540">
    <property type="entry name" value="P-loop containing nucleoside triphosphate hydrolases"/>
    <property type="match status" value="1"/>
</dbReference>
<dbReference type="InterPro" id="IPR025662">
    <property type="entry name" value="Sigma_54_int_dom_ATP-bd_1"/>
</dbReference>
<dbReference type="PROSITE" id="PS50045">
    <property type="entry name" value="SIGMA54_INTERACT_4"/>
    <property type="match status" value="1"/>
</dbReference>
<name>Q1JZC1_DESA6</name>
<evidence type="ECO:0000256" key="4">
    <source>
        <dbReference type="ARBA" id="ARBA00023012"/>
    </source>
</evidence>
<dbReference type="InterPro" id="IPR009057">
    <property type="entry name" value="Homeodomain-like_sf"/>
</dbReference>
<dbReference type="InterPro" id="IPR002197">
    <property type="entry name" value="HTH_Fis"/>
</dbReference>
<evidence type="ECO:0000259" key="9">
    <source>
        <dbReference type="PROSITE" id="PS50045"/>
    </source>
</evidence>
<reference evidence="11" key="2">
    <citation type="submission" date="2006-05" db="EMBL/GenBank/DDBJ databases">
        <title>Sequencing of the draft genome and assembly of Desulfuromonas acetoxidans DSM 684.</title>
        <authorList>
            <consortium name="US DOE Joint Genome Institute (JGI-PGF)"/>
            <person name="Copeland A."/>
            <person name="Lucas S."/>
            <person name="Lapidus A."/>
            <person name="Barry K."/>
            <person name="Detter J.C."/>
            <person name="Glavina del Rio T."/>
            <person name="Hammon N."/>
            <person name="Israni S."/>
            <person name="Dalin E."/>
            <person name="Tice H."/>
            <person name="Bruce D."/>
            <person name="Pitluck S."/>
            <person name="Richardson P."/>
        </authorList>
    </citation>
    <scope>NUCLEOTIDE SEQUENCE [LARGE SCALE GENOMIC DNA]</scope>
    <source>
        <strain evidence="11">DSM 684</strain>
    </source>
</reference>
<dbReference type="SUPFAM" id="SSF46689">
    <property type="entry name" value="Homeodomain-like"/>
    <property type="match status" value="1"/>
</dbReference>